<protein>
    <submittedName>
        <fullName evidence="2">Uncharacterized protein</fullName>
    </submittedName>
</protein>
<evidence type="ECO:0000313" key="2">
    <source>
        <dbReference type="EMBL" id="KAK2108242.1"/>
    </source>
</evidence>
<dbReference type="EMBL" id="JASSZA010000006">
    <property type="protein sequence ID" value="KAK2108242.1"/>
    <property type="molecule type" value="Genomic_DNA"/>
</dbReference>
<accession>A0ABQ9VFU5</accession>
<reference evidence="2 3" key="1">
    <citation type="submission" date="2023-05" db="EMBL/GenBank/DDBJ databases">
        <title>B98-5 Cell Line De Novo Hybrid Assembly: An Optical Mapping Approach.</title>
        <authorList>
            <person name="Kananen K."/>
            <person name="Auerbach J.A."/>
            <person name="Kautto E."/>
            <person name="Blachly J.S."/>
        </authorList>
    </citation>
    <scope>NUCLEOTIDE SEQUENCE [LARGE SCALE GENOMIC DNA]</scope>
    <source>
        <strain evidence="2">B95-8</strain>
        <tissue evidence="2">Cell line</tissue>
    </source>
</reference>
<feature type="compositionally biased region" description="Basic and acidic residues" evidence="1">
    <location>
        <begin position="24"/>
        <end position="33"/>
    </location>
</feature>
<sequence length="119" mass="13092">MPVFVREREDGESFQADRSTWGKHLRDGQRRADTGQVSEAEGALIGLQKHFFIFGNPAEEVPFRETSQTSPFAIGVACSTCQAVLILPCLLPSVKAFITLQHNVPVSPPDGRARLKSLK</sequence>
<organism evidence="2 3">
    <name type="scientific">Saguinus oedipus</name>
    <name type="common">Cotton-top tamarin</name>
    <name type="synonym">Oedipomidas oedipus</name>
    <dbReference type="NCBI Taxonomy" id="9490"/>
    <lineage>
        <taxon>Eukaryota</taxon>
        <taxon>Metazoa</taxon>
        <taxon>Chordata</taxon>
        <taxon>Craniata</taxon>
        <taxon>Vertebrata</taxon>
        <taxon>Euteleostomi</taxon>
        <taxon>Mammalia</taxon>
        <taxon>Eutheria</taxon>
        <taxon>Euarchontoglires</taxon>
        <taxon>Primates</taxon>
        <taxon>Haplorrhini</taxon>
        <taxon>Platyrrhini</taxon>
        <taxon>Cebidae</taxon>
        <taxon>Callitrichinae</taxon>
        <taxon>Saguinus</taxon>
    </lineage>
</organism>
<dbReference type="Proteomes" id="UP001266305">
    <property type="component" value="Unassembled WGS sequence"/>
</dbReference>
<feature type="region of interest" description="Disordered" evidence="1">
    <location>
        <begin position="1"/>
        <end position="37"/>
    </location>
</feature>
<gene>
    <name evidence="2" type="ORF">P7K49_013407</name>
</gene>
<feature type="compositionally biased region" description="Basic and acidic residues" evidence="1">
    <location>
        <begin position="1"/>
        <end position="11"/>
    </location>
</feature>
<evidence type="ECO:0000313" key="3">
    <source>
        <dbReference type="Proteomes" id="UP001266305"/>
    </source>
</evidence>
<name>A0ABQ9VFU5_SAGOE</name>
<proteinExistence type="predicted"/>
<keyword evidence="3" id="KW-1185">Reference proteome</keyword>
<comment type="caution">
    <text evidence="2">The sequence shown here is derived from an EMBL/GenBank/DDBJ whole genome shotgun (WGS) entry which is preliminary data.</text>
</comment>
<evidence type="ECO:0000256" key="1">
    <source>
        <dbReference type="SAM" id="MobiDB-lite"/>
    </source>
</evidence>